<reference evidence="1" key="1">
    <citation type="submission" date="2018-05" db="EMBL/GenBank/DDBJ databases">
        <authorList>
            <person name="Lanie J.A."/>
            <person name="Ng W.-L."/>
            <person name="Kazmierczak K.M."/>
            <person name="Andrzejewski T.M."/>
            <person name="Davidsen T.M."/>
            <person name="Wayne K.J."/>
            <person name="Tettelin H."/>
            <person name="Glass J.I."/>
            <person name="Rusch D."/>
            <person name="Podicherti R."/>
            <person name="Tsui H.-C.T."/>
            <person name="Winkler M.E."/>
        </authorList>
    </citation>
    <scope>NUCLEOTIDE SEQUENCE</scope>
</reference>
<evidence type="ECO:0000313" key="1">
    <source>
        <dbReference type="EMBL" id="SVA39759.1"/>
    </source>
</evidence>
<dbReference type="Pfam" id="PF02239">
    <property type="entry name" value="Cytochrom_D1"/>
    <property type="match status" value="1"/>
</dbReference>
<dbReference type="Gene3D" id="2.130.10.10">
    <property type="entry name" value="YVTN repeat-like/Quinoprotein amine dehydrogenase"/>
    <property type="match status" value="2"/>
</dbReference>
<organism evidence="1">
    <name type="scientific">marine metagenome</name>
    <dbReference type="NCBI Taxonomy" id="408172"/>
    <lineage>
        <taxon>unclassified sequences</taxon>
        <taxon>metagenomes</taxon>
        <taxon>ecological metagenomes</taxon>
    </lineage>
</organism>
<dbReference type="EMBL" id="UINC01008848">
    <property type="protein sequence ID" value="SVA39759.1"/>
    <property type="molecule type" value="Genomic_DNA"/>
</dbReference>
<dbReference type="InterPro" id="IPR051200">
    <property type="entry name" value="Host-pathogen_enzymatic-act"/>
</dbReference>
<dbReference type="SUPFAM" id="SSF51004">
    <property type="entry name" value="C-terminal (heme d1) domain of cytochrome cd1-nitrite reductase"/>
    <property type="match status" value="1"/>
</dbReference>
<proteinExistence type="predicted"/>
<accession>A0A381VHB1</accession>
<name>A0A381VHB1_9ZZZZ</name>
<dbReference type="InterPro" id="IPR011048">
    <property type="entry name" value="Haem_d1_sf"/>
</dbReference>
<sequence>MNRGRTSLRWVLLSFGMVIAALSVLSAQTSSPDRLLVLLRDASALAIVDPETRMVLGRVPTGRDPHEVTASADGRYAFVTSMVDGISVIDIAAQEEIRRVNPGPGSRPHDVLFAEGKVYFTIEGYKSIGRYDPSTNEIDWTLGIGQDGTHMLVLDPDTNTMFMPNTRSNTVTMVENIVAGPAGSQLTVIPVPGELPEGIDLSPDGQELWTATRNDGGVSIIDVASRRVVQTLNLGMQDANRLKFTPDGRVLIIDGEAASLVVMNAATREEIKRITLDQVDTGDGAVLVAPDGTHAYLGLRAADRVAVIDLTTLEVTYEMPMGDGSGPGCMYWVRGS</sequence>
<dbReference type="AlphaFoldDB" id="A0A381VHB1"/>
<gene>
    <name evidence="1" type="ORF">METZ01_LOCUS92613</name>
</gene>
<dbReference type="PANTHER" id="PTHR47197:SF3">
    <property type="entry name" value="DIHYDRO-HEME D1 DEHYDROGENASE"/>
    <property type="match status" value="1"/>
</dbReference>
<protein>
    <recommendedName>
        <fullName evidence="2">SMP-30/Gluconolactonase/LRE-like region domain-containing protein</fullName>
    </recommendedName>
</protein>
<evidence type="ECO:0008006" key="2">
    <source>
        <dbReference type="Google" id="ProtNLM"/>
    </source>
</evidence>
<dbReference type="PANTHER" id="PTHR47197">
    <property type="entry name" value="PROTEIN NIRF"/>
    <property type="match status" value="1"/>
</dbReference>
<dbReference type="InterPro" id="IPR015943">
    <property type="entry name" value="WD40/YVTN_repeat-like_dom_sf"/>
</dbReference>